<accession>A0A167WRA8</accession>
<dbReference type="SFLD" id="SFLDG01129">
    <property type="entry name" value="C1.5:_HAD__Beta-PGM__Phosphata"/>
    <property type="match status" value="1"/>
</dbReference>
<dbReference type="PANTHER" id="PTHR47478">
    <property type="match status" value="1"/>
</dbReference>
<comment type="caution">
    <text evidence="1">The sequence shown here is derived from an EMBL/GenBank/DDBJ whole genome shotgun (WGS) entry which is preliminary data.</text>
</comment>
<dbReference type="GO" id="GO:0008253">
    <property type="term" value="F:5'-nucleotidase activity"/>
    <property type="evidence" value="ECO:0007669"/>
    <property type="project" value="InterPro"/>
</dbReference>
<name>A0A167WRA8_9FLAO</name>
<dbReference type="InterPro" id="IPR052550">
    <property type="entry name" value="Pyrimidine_5'-ntase_YjjG"/>
</dbReference>
<dbReference type="STRING" id="249352.SAMN05444395_105148"/>
<dbReference type="RefSeq" id="WP_066081070.1">
    <property type="nucleotide sequence ID" value="NZ_FRDK01000005.1"/>
</dbReference>
<keyword evidence="2" id="KW-1185">Reference proteome</keyword>
<proteinExistence type="predicted"/>
<protein>
    <submittedName>
        <fullName evidence="1">Haloacid dehalogenase</fullName>
    </submittedName>
</protein>
<evidence type="ECO:0000313" key="1">
    <source>
        <dbReference type="EMBL" id="OAB27666.1"/>
    </source>
</evidence>
<dbReference type="AlphaFoldDB" id="A0A167WRA8"/>
<sequence>MKQTHIKDVFFDLDHTLWDFDKNSELTFEGIFNRNHPEIETKLFIEKYVPINQECWKLYQYDKITHQELRYNRLKHSFDAINYTISDEEIDAIAEDYLRFLPDNNHLFDGTIEVLEYLSQRYTLHIITNGFAEVQYKKISNSKIESYFRTVTNSEMAGVKKPNPLIFDFALDLAKAKKESSIMIGDSLDADVQGAIDAGLDAVFFNEAKIEVGSHIKQINHLLEIKKYL</sequence>
<evidence type="ECO:0000313" key="2">
    <source>
        <dbReference type="Proteomes" id="UP000077164"/>
    </source>
</evidence>
<dbReference type="InterPro" id="IPR011951">
    <property type="entry name" value="HAD-SF_hydro_IA_YjjG/PynA"/>
</dbReference>
<dbReference type="PANTHER" id="PTHR47478:SF1">
    <property type="entry name" value="PYRIMIDINE 5'-NUCLEOTIDASE YJJG"/>
    <property type="match status" value="1"/>
</dbReference>
<dbReference type="InterPro" id="IPR036412">
    <property type="entry name" value="HAD-like_sf"/>
</dbReference>
<gene>
    <name evidence="1" type="ORF">FBFR_10865</name>
</gene>
<dbReference type="Gene3D" id="3.40.50.1000">
    <property type="entry name" value="HAD superfamily/HAD-like"/>
    <property type="match status" value="1"/>
</dbReference>
<dbReference type="Proteomes" id="UP000077164">
    <property type="component" value="Unassembled WGS sequence"/>
</dbReference>
<reference evidence="1 2" key="1">
    <citation type="submission" date="2016-03" db="EMBL/GenBank/DDBJ databases">
        <title>Draft genome sequence of Flavobacterium fryxellicola DSM 16209.</title>
        <authorList>
            <person name="Shin S.-K."/>
            <person name="Yi H."/>
        </authorList>
    </citation>
    <scope>NUCLEOTIDE SEQUENCE [LARGE SCALE GENOMIC DNA]</scope>
    <source>
        <strain evidence="1 2">DSM 16209</strain>
    </source>
</reference>
<dbReference type="SFLD" id="SFLDS00003">
    <property type="entry name" value="Haloacid_Dehalogenase"/>
    <property type="match status" value="1"/>
</dbReference>
<dbReference type="EMBL" id="LVJE01000016">
    <property type="protein sequence ID" value="OAB27666.1"/>
    <property type="molecule type" value="Genomic_DNA"/>
</dbReference>
<dbReference type="InterPro" id="IPR023198">
    <property type="entry name" value="PGP-like_dom2"/>
</dbReference>
<dbReference type="NCBIfam" id="TIGR01549">
    <property type="entry name" value="HAD-SF-IA-v1"/>
    <property type="match status" value="1"/>
</dbReference>
<dbReference type="InterPro" id="IPR023214">
    <property type="entry name" value="HAD_sf"/>
</dbReference>
<dbReference type="Gene3D" id="1.10.150.240">
    <property type="entry name" value="Putative phosphatase, domain 2"/>
    <property type="match status" value="1"/>
</dbReference>
<dbReference type="NCBIfam" id="TIGR02254">
    <property type="entry name" value="YjjG_YfnB"/>
    <property type="match status" value="1"/>
</dbReference>
<dbReference type="OrthoDB" id="9802350at2"/>
<dbReference type="SUPFAM" id="SSF56784">
    <property type="entry name" value="HAD-like"/>
    <property type="match status" value="1"/>
</dbReference>
<dbReference type="InterPro" id="IPR041492">
    <property type="entry name" value="HAD_2"/>
</dbReference>
<dbReference type="InterPro" id="IPR006439">
    <property type="entry name" value="HAD-SF_hydro_IA"/>
</dbReference>
<organism evidence="1 2">
    <name type="scientific">Flavobacterium fryxellicola</name>
    <dbReference type="NCBI Taxonomy" id="249352"/>
    <lineage>
        <taxon>Bacteria</taxon>
        <taxon>Pseudomonadati</taxon>
        <taxon>Bacteroidota</taxon>
        <taxon>Flavobacteriia</taxon>
        <taxon>Flavobacteriales</taxon>
        <taxon>Flavobacteriaceae</taxon>
        <taxon>Flavobacterium</taxon>
    </lineage>
</organism>
<dbReference type="Pfam" id="PF13419">
    <property type="entry name" value="HAD_2"/>
    <property type="match status" value="1"/>
</dbReference>